<proteinExistence type="predicted"/>
<keyword evidence="3" id="KW-1185">Reference proteome</keyword>
<accession>A0ABQ0E225</accession>
<dbReference type="EMBL" id="BAAFSF010000001">
    <property type="protein sequence ID" value="GAB1251779.1"/>
    <property type="molecule type" value="Genomic_DNA"/>
</dbReference>
<evidence type="ECO:0000256" key="1">
    <source>
        <dbReference type="SAM" id="Phobius"/>
    </source>
</evidence>
<keyword evidence="1" id="KW-1133">Transmembrane helix</keyword>
<gene>
    <name evidence="2" type="ORF">Tsumi_08830</name>
</gene>
<evidence type="ECO:0000313" key="2">
    <source>
        <dbReference type="EMBL" id="GAB1251779.1"/>
    </source>
</evidence>
<dbReference type="Proteomes" id="UP001628220">
    <property type="component" value="Unassembled WGS sequence"/>
</dbReference>
<reference evidence="2 3" key="1">
    <citation type="journal article" date="2025" name="Int. J. Syst. Evol. Microbiol.">
        <title>Desulfovibrio falkowii sp. nov., Porphyromonas miyakawae sp. nov., Mediterraneibacter flintii sp. nov. and Owariibacterium komagatae gen. nov., sp. nov., isolated from human faeces.</title>
        <authorList>
            <person name="Hamaguchi T."/>
            <person name="Ohara M."/>
            <person name="Hisatomi A."/>
            <person name="Sekiguchi K."/>
            <person name="Takeda J.I."/>
            <person name="Ueyama J."/>
            <person name="Ito M."/>
            <person name="Nishiwaki H."/>
            <person name="Ogi T."/>
            <person name="Hirayama M."/>
            <person name="Ohkuma M."/>
            <person name="Sakamoto M."/>
            <person name="Ohno K."/>
        </authorList>
    </citation>
    <scope>NUCLEOTIDE SEQUENCE [LARGE SCALE GENOMIC DNA]</scope>
    <source>
        <strain evidence="2 3">13CB11C</strain>
    </source>
</reference>
<feature type="transmembrane region" description="Helical" evidence="1">
    <location>
        <begin position="6"/>
        <end position="23"/>
    </location>
</feature>
<keyword evidence="1" id="KW-0812">Transmembrane</keyword>
<evidence type="ECO:0000313" key="3">
    <source>
        <dbReference type="Proteomes" id="UP001628220"/>
    </source>
</evidence>
<keyword evidence="1" id="KW-0472">Membrane</keyword>
<organism evidence="2 3">
    <name type="scientific">Porphyromonas miyakawae</name>
    <dbReference type="NCBI Taxonomy" id="3137470"/>
    <lineage>
        <taxon>Bacteria</taxon>
        <taxon>Pseudomonadati</taxon>
        <taxon>Bacteroidota</taxon>
        <taxon>Bacteroidia</taxon>
        <taxon>Bacteroidales</taxon>
        <taxon>Porphyromonadaceae</taxon>
        <taxon>Porphyromonas</taxon>
    </lineage>
</organism>
<protein>
    <submittedName>
        <fullName evidence="2">Uncharacterized protein</fullName>
    </submittedName>
</protein>
<comment type="caution">
    <text evidence="2">The sequence shown here is derived from an EMBL/GenBank/DDBJ whole genome shotgun (WGS) entry which is preliminary data.</text>
</comment>
<sequence>MTSLSIISSICSIISAIIAYLQYRKAKNASVAAINAKNQIASNKAILDLNSLLKDVSGLELLLKKRLGRRELDTRGADPSQILTTLEEFISSLNRNRVFITGPARSDLDKEYNKLVEYSKLIRNSQIDSQVFENLSLSVRSIIYIVNTEIGAKSFFQ</sequence>
<name>A0ABQ0E225_9PORP</name>